<evidence type="ECO:0008006" key="3">
    <source>
        <dbReference type="Google" id="ProtNLM"/>
    </source>
</evidence>
<dbReference type="AlphaFoldDB" id="A0A1G7C7M4"/>
<organism evidence="1 2">
    <name type="scientific">Riemerella columbipharyngis</name>
    <dbReference type="NCBI Taxonomy" id="1071918"/>
    <lineage>
        <taxon>Bacteria</taxon>
        <taxon>Pseudomonadati</taxon>
        <taxon>Bacteroidota</taxon>
        <taxon>Flavobacteriia</taxon>
        <taxon>Flavobacteriales</taxon>
        <taxon>Weeksellaceae</taxon>
        <taxon>Riemerella</taxon>
    </lineage>
</organism>
<dbReference type="STRING" id="1071918.SAMN05421544_10783"/>
<evidence type="ECO:0000313" key="1">
    <source>
        <dbReference type="EMBL" id="SDE35372.1"/>
    </source>
</evidence>
<dbReference type="EMBL" id="FNAS01000007">
    <property type="protein sequence ID" value="SDE35372.1"/>
    <property type="molecule type" value="Genomic_DNA"/>
</dbReference>
<accession>A0A1G7C7M4</accession>
<evidence type="ECO:0000313" key="2">
    <source>
        <dbReference type="Proteomes" id="UP000198517"/>
    </source>
</evidence>
<name>A0A1G7C7M4_9FLAO</name>
<gene>
    <name evidence="1" type="ORF">SAMN05421544_10783</name>
</gene>
<dbReference type="SUPFAM" id="SSF56300">
    <property type="entry name" value="Metallo-dependent phosphatases"/>
    <property type="match status" value="1"/>
</dbReference>
<proteinExistence type="predicted"/>
<dbReference type="InterPro" id="IPR029052">
    <property type="entry name" value="Metallo-depent_PP-like"/>
</dbReference>
<keyword evidence="2" id="KW-1185">Reference proteome</keyword>
<sequence>MSIDGIDIIGRDDCTNGSRKSLDSLIRNIQVSHFIILLDHQPFHLEETEAQNVDFQFSGHTHYGQVWPISWIEDAIYELAYGKMKKGIP</sequence>
<protein>
    <recommendedName>
        <fullName evidence="3">Calcineurin-like phosphoesterase domain-containing protein</fullName>
    </recommendedName>
</protein>
<reference evidence="1 2" key="1">
    <citation type="submission" date="2016-10" db="EMBL/GenBank/DDBJ databases">
        <authorList>
            <person name="de Groot N.N."/>
        </authorList>
    </citation>
    <scope>NUCLEOTIDE SEQUENCE [LARGE SCALE GENOMIC DNA]</scope>
    <source>
        <strain evidence="1 2">DSM 24015</strain>
    </source>
</reference>
<dbReference type="Proteomes" id="UP000198517">
    <property type="component" value="Unassembled WGS sequence"/>
</dbReference>